<gene>
    <name evidence="2" type="primary">EOG090X0JQ4</name>
</gene>
<feature type="domain" description="Zinc finger HIT" evidence="1">
    <location>
        <begin position="87"/>
        <end position="143"/>
    </location>
</feature>
<proteinExistence type="evidence at transcript level"/>
<sequence length="182" mass="20539">MMRRPFGEEMVNWHGRNQIPTLTYSWSFFTLWTESLNAAICSVTCSSVHKELPCEKPNVDTPSENLPGEHLPLTYKFPTVDTVPVEKLLELAHSDELKECLSNPHVRNILKSLVLSQTPEASIKDAMKEPIFLELAHACLKIVEPEKFHELVLQLKPSSGAYWAKDWHLSSAGECQVVASNL</sequence>
<protein>
    <submittedName>
        <fullName evidence="2">EOG090X0JQ4</fullName>
    </submittedName>
</protein>
<evidence type="ECO:0000313" key="2">
    <source>
        <dbReference type="EMBL" id="SVE73955.1"/>
    </source>
</evidence>
<dbReference type="InterPro" id="IPR048371">
    <property type="entry name" value="ZNHIT3_C"/>
</dbReference>
<organism evidence="2">
    <name type="scientific">Daphnia atkinsoni</name>
    <dbReference type="NCBI Taxonomy" id="342845"/>
    <lineage>
        <taxon>Eukaryota</taxon>
        <taxon>Metazoa</taxon>
        <taxon>Ecdysozoa</taxon>
        <taxon>Arthropoda</taxon>
        <taxon>Crustacea</taxon>
        <taxon>Branchiopoda</taxon>
        <taxon>Diplostraca</taxon>
        <taxon>Cladocera</taxon>
        <taxon>Anomopoda</taxon>
        <taxon>Daphniidae</taxon>
        <taxon>Daphnia</taxon>
        <taxon>Daphnia atkinsoni group</taxon>
    </lineage>
</organism>
<dbReference type="EMBL" id="LR004336">
    <property type="protein sequence ID" value="SVE73955.1"/>
    <property type="molecule type" value="mRNA"/>
</dbReference>
<reference evidence="2" key="1">
    <citation type="submission" date="2018-08" db="EMBL/GenBank/DDBJ databases">
        <authorList>
            <person name="Cornetti L."/>
        </authorList>
    </citation>
    <scope>NUCLEOTIDE SEQUENCE</scope>
    <source>
        <strain evidence="2">IL-KID-3b-11</strain>
    </source>
</reference>
<evidence type="ECO:0000259" key="1">
    <source>
        <dbReference type="Pfam" id="PF21373"/>
    </source>
</evidence>
<dbReference type="AlphaFoldDB" id="A0A4Y7M2H1"/>
<name>A0A4Y7M2H1_9CRUS</name>
<dbReference type="Pfam" id="PF21373">
    <property type="entry name" value="ZNHIT3_C"/>
    <property type="match status" value="1"/>
</dbReference>
<accession>A0A4Y7M2H1</accession>